<proteinExistence type="predicted"/>
<accession>A0A9D4YMC7</accession>
<gene>
    <name evidence="3" type="ORF">KIW84_010873</name>
</gene>
<dbReference type="EMBL" id="JAMSHJ010000001">
    <property type="protein sequence ID" value="KAI5441567.1"/>
    <property type="molecule type" value="Genomic_DNA"/>
</dbReference>
<evidence type="ECO:0000313" key="3">
    <source>
        <dbReference type="EMBL" id="KAI5441567.1"/>
    </source>
</evidence>
<organism evidence="3 4">
    <name type="scientific">Pisum sativum</name>
    <name type="common">Garden pea</name>
    <name type="synonym">Lathyrus oleraceus</name>
    <dbReference type="NCBI Taxonomy" id="3888"/>
    <lineage>
        <taxon>Eukaryota</taxon>
        <taxon>Viridiplantae</taxon>
        <taxon>Streptophyta</taxon>
        <taxon>Embryophyta</taxon>
        <taxon>Tracheophyta</taxon>
        <taxon>Spermatophyta</taxon>
        <taxon>Magnoliopsida</taxon>
        <taxon>eudicotyledons</taxon>
        <taxon>Gunneridae</taxon>
        <taxon>Pentapetalae</taxon>
        <taxon>rosids</taxon>
        <taxon>fabids</taxon>
        <taxon>Fabales</taxon>
        <taxon>Fabaceae</taxon>
        <taxon>Papilionoideae</taxon>
        <taxon>50 kb inversion clade</taxon>
        <taxon>NPAAA clade</taxon>
        <taxon>Hologalegina</taxon>
        <taxon>IRL clade</taxon>
        <taxon>Fabeae</taxon>
        <taxon>Lathyrus</taxon>
    </lineage>
</organism>
<dbReference type="Pfam" id="PF05904">
    <property type="entry name" value="DUF863"/>
    <property type="match status" value="1"/>
</dbReference>
<dbReference type="Proteomes" id="UP001058974">
    <property type="component" value="Chromosome 1"/>
</dbReference>
<dbReference type="InterPro" id="IPR031101">
    <property type="entry name" value="Ctr9"/>
</dbReference>
<name>A0A9D4YMC7_PEA</name>
<evidence type="ECO:0000256" key="1">
    <source>
        <dbReference type="ARBA" id="ARBA00022737"/>
    </source>
</evidence>
<evidence type="ECO:0000256" key="2">
    <source>
        <dbReference type="ARBA" id="ARBA00022803"/>
    </source>
</evidence>
<reference evidence="3 4" key="1">
    <citation type="journal article" date="2022" name="Nat. Genet.">
        <title>Improved pea reference genome and pan-genome highlight genomic features and evolutionary characteristics.</title>
        <authorList>
            <person name="Yang T."/>
            <person name="Liu R."/>
            <person name="Luo Y."/>
            <person name="Hu S."/>
            <person name="Wang D."/>
            <person name="Wang C."/>
            <person name="Pandey M.K."/>
            <person name="Ge S."/>
            <person name="Xu Q."/>
            <person name="Li N."/>
            <person name="Li G."/>
            <person name="Huang Y."/>
            <person name="Saxena R.K."/>
            <person name="Ji Y."/>
            <person name="Li M."/>
            <person name="Yan X."/>
            <person name="He Y."/>
            <person name="Liu Y."/>
            <person name="Wang X."/>
            <person name="Xiang C."/>
            <person name="Varshney R.K."/>
            <person name="Ding H."/>
            <person name="Gao S."/>
            <person name="Zong X."/>
        </authorList>
    </citation>
    <scope>NUCLEOTIDE SEQUENCE [LARGE SCALE GENOMIC DNA]</scope>
    <source>
        <strain evidence="3 4">cv. Zhongwan 6</strain>
    </source>
</reference>
<sequence>MKGETGKVTHGVTSVSCCNTLDQRRIELSENSSNKKILGVPIFDMPRSSLKKELSSITSPSVSIPTMSDAKAMESKHKIRMLDINLPCDANDLEFEKEGFTESVVNKTRSPTAEADSRNQIDLNFSMTEDEESYTTLPSSKTNMKAAIDLEAPAVPESKEDLAPEENKPSCTANLLKVENLSLLNKLLRKLLVMEFGFLSLARRISLPLMLLLLLFSSRTCNYFTTLKVTVILFKYPDYIDANLRLAATAKARNNILLSIEPVNDALKVNDKSPNALSMLVELELKNDEWENRNYFAAVRNEKRSPKLEATHLEKAKVLYTRVMIQHSSNLYAANGVAVVFAEKGHFDVSKDIFTHGNFAFEDQEAFQFQ</sequence>
<dbReference type="AlphaFoldDB" id="A0A9D4YMC7"/>
<dbReference type="PANTHER" id="PTHR14027">
    <property type="entry name" value="RNA POLYMERASE-ASSOCIATED PROTEIN CTR9"/>
    <property type="match status" value="1"/>
</dbReference>
<dbReference type="PANTHER" id="PTHR14027:SF2">
    <property type="entry name" value="RNA POLYMERASE-ASSOCIATED PROTEIN CTR9 HOMOLOG"/>
    <property type="match status" value="1"/>
</dbReference>
<keyword evidence="1" id="KW-0677">Repeat</keyword>
<dbReference type="GO" id="GO:0006368">
    <property type="term" value="P:transcription elongation by RNA polymerase II"/>
    <property type="evidence" value="ECO:0007669"/>
    <property type="project" value="TreeGrafter"/>
</dbReference>
<evidence type="ECO:0000313" key="4">
    <source>
        <dbReference type="Proteomes" id="UP001058974"/>
    </source>
</evidence>
<protein>
    <submittedName>
        <fullName evidence="3">Uncharacterized protein</fullName>
    </submittedName>
</protein>
<dbReference type="Gramene" id="Psat01G0087300-T1">
    <property type="protein sequence ID" value="KAI5441567.1"/>
    <property type="gene ID" value="KIW84_010873"/>
</dbReference>
<comment type="caution">
    <text evidence="3">The sequence shown here is derived from an EMBL/GenBank/DDBJ whole genome shotgun (WGS) entry which is preliminary data.</text>
</comment>
<dbReference type="GO" id="GO:0006355">
    <property type="term" value="P:regulation of DNA-templated transcription"/>
    <property type="evidence" value="ECO:0007669"/>
    <property type="project" value="InterPro"/>
</dbReference>
<keyword evidence="4" id="KW-1185">Reference proteome</keyword>
<dbReference type="GO" id="GO:0000993">
    <property type="term" value="F:RNA polymerase II complex binding"/>
    <property type="evidence" value="ECO:0007669"/>
    <property type="project" value="TreeGrafter"/>
</dbReference>
<keyword evidence="2" id="KW-0802">TPR repeat</keyword>
<dbReference type="GO" id="GO:0016593">
    <property type="term" value="C:Cdc73/Paf1 complex"/>
    <property type="evidence" value="ECO:0007669"/>
    <property type="project" value="TreeGrafter"/>
</dbReference>
<dbReference type="InterPro" id="IPR008581">
    <property type="entry name" value="DUF863_pln"/>
</dbReference>